<gene>
    <name evidence="5" type="ORF">FK178_08610</name>
</gene>
<organism evidence="5 6">
    <name type="scientific">Antarcticibacterium arcticum</name>
    <dbReference type="NCBI Taxonomy" id="2585771"/>
    <lineage>
        <taxon>Bacteria</taxon>
        <taxon>Pseudomonadati</taxon>
        <taxon>Bacteroidota</taxon>
        <taxon>Flavobacteriia</taxon>
        <taxon>Flavobacteriales</taxon>
        <taxon>Flavobacteriaceae</taxon>
        <taxon>Antarcticibacterium</taxon>
    </lineage>
</organism>
<dbReference type="Gene3D" id="3.40.640.10">
    <property type="entry name" value="Type I PLP-dependent aspartate aminotransferase-like (Major domain)"/>
    <property type="match status" value="1"/>
</dbReference>
<accession>A0A5B8YJG8</accession>
<dbReference type="InterPro" id="IPR050087">
    <property type="entry name" value="AON_synthase_class-II"/>
</dbReference>
<dbReference type="Proteomes" id="UP000321954">
    <property type="component" value="Chromosome"/>
</dbReference>
<comment type="cofactor">
    <cofactor evidence="1">
        <name>pyridoxal 5'-phosphate</name>
        <dbReference type="ChEBI" id="CHEBI:597326"/>
    </cofactor>
</comment>
<keyword evidence="2 5" id="KW-0808">Transferase</keyword>
<evidence type="ECO:0000259" key="3">
    <source>
        <dbReference type="Pfam" id="PF00155"/>
    </source>
</evidence>
<evidence type="ECO:0000256" key="2">
    <source>
        <dbReference type="ARBA" id="ARBA00022679"/>
    </source>
</evidence>
<protein>
    <submittedName>
        <fullName evidence="5">Aminotransferase class I/II-fold pyridoxal phosphate-dependent enzyme</fullName>
    </submittedName>
</protein>
<name>A0A5B8YJG8_9FLAO</name>
<dbReference type="KEGG" id="anp:FK178_08610"/>
<evidence type="ECO:0000313" key="6">
    <source>
        <dbReference type="Proteomes" id="UP000321954"/>
    </source>
</evidence>
<dbReference type="InterPro" id="IPR015424">
    <property type="entry name" value="PyrdxlP-dep_Trfase"/>
</dbReference>
<keyword evidence="5" id="KW-0032">Aminotransferase</keyword>
<evidence type="ECO:0000313" key="5">
    <source>
        <dbReference type="EMBL" id="QED37781.1"/>
    </source>
</evidence>
<dbReference type="SUPFAM" id="SSF55729">
    <property type="entry name" value="Acyl-CoA N-acyltransferases (Nat)"/>
    <property type="match status" value="1"/>
</dbReference>
<dbReference type="InterPro" id="IPR016181">
    <property type="entry name" value="Acyl_CoA_acyltransferase"/>
</dbReference>
<dbReference type="OrthoDB" id="9807157at2"/>
<feature type="domain" description="Aminotransferase class I/classII large" evidence="3">
    <location>
        <begin position="76"/>
        <end position="395"/>
    </location>
</feature>
<dbReference type="GO" id="GO:0008483">
    <property type="term" value="F:transaminase activity"/>
    <property type="evidence" value="ECO:0007669"/>
    <property type="project" value="UniProtKB-KW"/>
</dbReference>
<dbReference type="Gene3D" id="3.40.630.30">
    <property type="match status" value="1"/>
</dbReference>
<dbReference type="InterPro" id="IPR038740">
    <property type="entry name" value="BioF2-like_GNAT_dom"/>
</dbReference>
<dbReference type="Gene3D" id="3.90.1150.10">
    <property type="entry name" value="Aspartate Aminotransferase, domain 1"/>
    <property type="match status" value="1"/>
</dbReference>
<dbReference type="PANTHER" id="PTHR13693">
    <property type="entry name" value="CLASS II AMINOTRANSFERASE/8-AMINO-7-OXONONANOATE SYNTHASE"/>
    <property type="match status" value="1"/>
</dbReference>
<dbReference type="Pfam" id="PF13480">
    <property type="entry name" value="Acetyltransf_6"/>
    <property type="match status" value="1"/>
</dbReference>
<reference evidence="5 6" key="1">
    <citation type="submission" date="2019-08" db="EMBL/GenBank/DDBJ databases">
        <title>Antarcticibacterium arcticum sp. nov., a bacterium isolated from marine sediment of the Canadian Beaufort Sea.</title>
        <authorList>
            <person name="Lee Y.M."/>
            <person name="Baek K."/>
            <person name="Lee D.-H."/>
            <person name="Shin S.C."/>
            <person name="Jin Y.K."/>
            <person name="Park Y."/>
        </authorList>
    </citation>
    <scope>NUCLEOTIDE SEQUENCE [LARGE SCALE GENOMIC DNA]</scope>
    <source>
        <strain evidence="5 6">PAMC 28998</strain>
    </source>
</reference>
<evidence type="ECO:0000259" key="4">
    <source>
        <dbReference type="Pfam" id="PF13480"/>
    </source>
</evidence>
<dbReference type="GO" id="GO:0030170">
    <property type="term" value="F:pyridoxal phosphate binding"/>
    <property type="evidence" value="ECO:0007669"/>
    <property type="project" value="InterPro"/>
</dbReference>
<dbReference type="RefSeq" id="WP_146833577.1">
    <property type="nucleotide sequence ID" value="NZ_CP042476.1"/>
</dbReference>
<sequence>MAKIKHNNLLDTVVSVMTNAKESGALHLYAEGDSLNGRQIQIKGKHLYHFGTTGYLGLEQDQRLKQGAIKAIEAYGSQFPLSKSYVSHPLYAQLESLMGDIFNSPVVITKNSTLGHLGVIPSIVDDSDGVILDHQVHWSVQSAVNPLKLRSVPVEMIRHNNLEMLEDKIKKLQSRCKKIWYMADGIYSMYGDYAPIKEIMQLCNKYPQLHIYFDDVHGMSWKGENGSGYVLSVLKELPDKVVLMGTLSKTFGASGAVFVCNDNNIHQRIKNFGGPLTFSVQLEPASVGAAIASAKIHLSPEIYTMQAELGERINYFNECLLKTNLPLITVNDSPVFYIGAGMPETGFNLVNRLMQSGFYVNTGIYPAVPVKNTGLRITISRHNQKEEIKALAEALEYQFPKALEDTHTNLDRVNFAFGRFNKNLDRQIKPTSNLKLETYNSIEHIDPELWNNTVGNHGFYDWNGLKFLEKIFRNNDSPEHNIEFFYYVVKDENERCILATFFSYGLWKEDMLAPESVSLKIEKARETKPYYHTSYCLSMGSMITEGEHLYLCQEESSWKEAFNLLLEQLEALEKKLKPQFLILRDFDPQNTALKSYLHNKGFVQIAMPEAAVYREFDWENEVSYFETLSKSSRKHFRKDIEAYKDKFNIRVKQTITPGELEKSYALYLAVKKNNLGLNTFGYPRALFEHMNSSPQWEFIMTYLKEKDMLQVGVMFCYKNSNNIYTPAVIGMDYEFSREYNVYRQLLYQTILRAKELGISRIDFGLTAGFEKRKVGAQVKERCAYIQTKDNFALEALEWLRKG</sequence>
<feature type="domain" description="BioF2-like acetyltransferase" evidence="4">
    <location>
        <begin position="631"/>
        <end position="765"/>
    </location>
</feature>
<keyword evidence="6" id="KW-1185">Reference proteome</keyword>
<dbReference type="EMBL" id="CP042476">
    <property type="protein sequence ID" value="QED37781.1"/>
    <property type="molecule type" value="Genomic_DNA"/>
</dbReference>
<evidence type="ECO:0000256" key="1">
    <source>
        <dbReference type="ARBA" id="ARBA00001933"/>
    </source>
</evidence>
<dbReference type="InterPro" id="IPR015421">
    <property type="entry name" value="PyrdxlP-dep_Trfase_major"/>
</dbReference>
<proteinExistence type="predicted"/>
<dbReference type="SUPFAM" id="SSF53383">
    <property type="entry name" value="PLP-dependent transferases"/>
    <property type="match status" value="1"/>
</dbReference>
<dbReference type="Pfam" id="PF00155">
    <property type="entry name" value="Aminotran_1_2"/>
    <property type="match status" value="1"/>
</dbReference>
<dbReference type="AlphaFoldDB" id="A0A5B8YJG8"/>
<dbReference type="InterPro" id="IPR004839">
    <property type="entry name" value="Aminotransferase_I/II_large"/>
</dbReference>
<dbReference type="InterPro" id="IPR015422">
    <property type="entry name" value="PyrdxlP-dep_Trfase_small"/>
</dbReference>